<dbReference type="Pfam" id="PF01527">
    <property type="entry name" value="HTH_Tnp_1"/>
    <property type="match status" value="1"/>
</dbReference>
<proteinExistence type="predicted"/>
<reference evidence="1 2" key="1">
    <citation type="journal article" date="2012" name="J. Bacteriol.">
        <title>Complete Genome Sequence of Providencia stuartii Clinical Isolate MRSN 2154.</title>
        <authorList>
            <person name="Clifford R.J."/>
            <person name="Hang J."/>
            <person name="Riley M.C."/>
            <person name="Onmus-Leone F."/>
            <person name="Kuschner R.A."/>
            <person name="Lesho E.P."/>
            <person name="Waterman P.E."/>
        </authorList>
    </citation>
    <scope>NUCLEOTIDE SEQUENCE [LARGE SCALE GENOMIC DNA]</scope>
    <source>
        <strain evidence="1 2">MRSN 2154</strain>
    </source>
</reference>
<accession>A0A140NL61</accession>
<dbReference type="Proteomes" id="UP000005012">
    <property type="component" value="Chromosome"/>
</dbReference>
<dbReference type="GO" id="GO:0003677">
    <property type="term" value="F:DNA binding"/>
    <property type="evidence" value="ECO:0007669"/>
    <property type="project" value="InterPro"/>
</dbReference>
<dbReference type="AlphaFoldDB" id="A0A140NL61"/>
<evidence type="ECO:0000313" key="1">
    <source>
        <dbReference type="EMBL" id="AFH93845.1"/>
    </source>
</evidence>
<reference evidence="2" key="2">
    <citation type="submission" date="2012-04" db="EMBL/GenBank/DDBJ databases">
        <title>Complete genome sequence of Providencia stuartii clinical isolate MRSN 2154.</title>
        <authorList>
            <person name="Clifford R.J."/>
            <person name="Hang J."/>
            <person name="Riley M.C."/>
            <person name="Onmus-Leone F."/>
            <person name="Kuschner R.A."/>
            <person name="Lesho E.P."/>
            <person name="Waterman P.E."/>
        </authorList>
    </citation>
    <scope>NUCLEOTIDE SEQUENCE [LARGE SCALE GENOMIC DNA]</scope>
    <source>
        <strain evidence="2">MRSN 2154</strain>
    </source>
</reference>
<dbReference type="PATRIC" id="fig|1157951.4.peg.1996"/>
<dbReference type="GO" id="GO:0006313">
    <property type="term" value="P:DNA transposition"/>
    <property type="evidence" value="ECO:0007669"/>
    <property type="project" value="InterPro"/>
</dbReference>
<dbReference type="HOGENOM" id="CLU_3010754_0_0_6"/>
<dbReference type="InterPro" id="IPR002514">
    <property type="entry name" value="Transposase_8"/>
</dbReference>
<evidence type="ECO:0000313" key="2">
    <source>
        <dbReference type="Proteomes" id="UP000005012"/>
    </source>
</evidence>
<dbReference type="EMBL" id="CP003488">
    <property type="protein sequence ID" value="AFH93845.1"/>
    <property type="molecule type" value="Genomic_DNA"/>
</dbReference>
<gene>
    <name evidence="1" type="ordered locus">S70_09930</name>
</gene>
<dbReference type="GO" id="GO:0004803">
    <property type="term" value="F:transposase activity"/>
    <property type="evidence" value="ECO:0007669"/>
    <property type="project" value="InterPro"/>
</dbReference>
<protein>
    <submittedName>
        <fullName evidence="1">Transposase</fullName>
    </submittedName>
</protein>
<organism evidence="1 2">
    <name type="scientific">Providencia stuartii (strain MRSN 2154)</name>
    <dbReference type="NCBI Taxonomy" id="1157951"/>
    <lineage>
        <taxon>Bacteria</taxon>
        <taxon>Pseudomonadati</taxon>
        <taxon>Pseudomonadota</taxon>
        <taxon>Gammaproteobacteria</taxon>
        <taxon>Enterobacterales</taxon>
        <taxon>Morganellaceae</taxon>
        <taxon>Providencia</taxon>
    </lineage>
</organism>
<dbReference type="KEGG" id="psi:S70_09930"/>
<sequence>MKKARFTETQIVNILKLADSGMKVEDICRQNGFHISRASANVTIGNTPKTNLFLYH</sequence>
<name>A0A140NL61_PROSM</name>